<proteinExistence type="predicted"/>
<accession>A0A6J4MZH0</accession>
<name>A0A6J4MZH0_9CYAN</name>
<gene>
    <name evidence="1" type="ORF">AVDCRST_MAG84-4385</name>
</gene>
<evidence type="ECO:0000313" key="1">
    <source>
        <dbReference type="EMBL" id="CAA9371934.1"/>
    </source>
</evidence>
<reference evidence="1" key="1">
    <citation type="submission" date="2020-02" db="EMBL/GenBank/DDBJ databases">
        <authorList>
            <person name="Meier V. D."/>
        </authorList>
    </citation>
    <scope>NUCLEOTIDE SEQUENCE</scope>
    <source>
        <strain evidence="1">AVDCRST_MAG84</strain>
    </source>
</reference>
<sequence>MRSQFLRNAAGGLGKRGVGVGCHSVQRLKSLDFQTDCYFL</sequence>
<organism evidence="1">
    <name type="scientific">uncultured Microcoleus sp</name>
    <dbReference type="NCBI Taxonomy" id="259945"/>
    <lineage>
        <taxon>Bacteria</taxon>
        <taxon>Bacillati</taxon>
        <taxon>Cyanobacteriota</taxon>
        <taxon>Cyanophyceae</taxon>
        <taxon>Oscillatoriophycideae</taxon>
        <taxon>Oscillatoriales</taxon>
        <taxon>Microcoleaceae</taxon>
        <taxon>Microcoleus</taxon>
        <taxon>environmental samples</taxon>
    </lineage>
</organism>
<protein>
    <submittedName>
        <fullName evidence="1">Uncharacterized protein</fullName>
    </submittedName>
</protein>
<dbReference type="AlphaFoldDB" id="A0A6J4MZH0"/>
<dbReference type="EMBL" id="CADCTZ010000928">
    <property type="protein sequence ID" value="CAA9371934.1"/>
    <property type="molecule type" value="Genomic_DNA"/>
</dbReference>